<dbReference type="EMBL" id="KE162428">
    <property type="protein sequence ID" value="EPQ08236.1"/>
    <property type="molecule type" value="Genomic_DNA"/>
</dbReference>
<protein>
    <submittedName>
        <fullName evidence="2">Uncharacterized protein</fullName>
    </submittedName>
</protein>
<sequence length="96" mass="10715">MSARRDRRSEKSGAAEETVWRTRESRKVSLGGSVASVPDADGFLREGRTERAPDVNLSRAWPCIMSLCPEQCLAQKKRSTDQLTDAFQSSSYTSFL</sequence>
<gene>
    <name evidence="2" type="ORF">D623_10029906</name>
</gene>
<organism evidence="2 3">
    <name type="scientific">Myotis brandtii</name>
    <name type="common">Brandt's bat</name>
    <dbReference type="NCBI Taxonomy" id="109478"/>
    <lineage>
        <taxon>Eukaryota</taxon>
        <taxon>Metazoa</taxon>
        <taxon>Chordata</taxon>
        <taxon>Craniata</taxon>
        <taxon>Vertebrata</taxon>
        <taxon>Euteleostomi</taxon>
        <taxon>Mammalia</taxon>
        <taxon>Eutheria</taxon>
        <taxon>Laurasiatheria</taxon>
        <taxon>Chiroptera</taxon>
        <taxon>Yangochiroptera</taxon>
        <taxon>Vespertilionidae</taxon>
        <taxon>Myotis</taxon>
    </lineage>
</organism>
<evidence type="ECO:0000313" key="2">
    <source>
        <dbReference type="EMBL" id="EPQ08236.1"/>
    </source>
</evidence>
<dbReference type="Proteomes" id="UP000052978">
    <property type="component" value="Unassembled WGS sequence"/>
</dbReference>
<dbReference type="AlphaFoldDB" id="S7MUN6"/>
<evidence type="ECO:0000256" key="1">
    <source>
        <dbReference type="SAM" id="MobiDB-lite"/>
    </source>
</evidence>
<proteinExistence type="predicted"/>
<reference evidence="2 3" key="1">
    <citation type="journal article" date="2013" name="Nat. Commun.">
        <title>Genome analysis reveals insights into physiology and longevity of the Brandt's bat Myotis brandtii.</title>
        <authorList>
            <person name="Seim I."/>
            <person name="Fang X."/>
            <person name="Xiong Z."/>
            <person name="Lobanov A.V."/>
            <person name="Huang Z."/>
            <person name="Ma S."/>
            <person name="Feng Y."/>
            <person name="Turanov A.A."/>
            <person name="Zhu Y."/>
            <person name="Lenz T.L."/>
            <person name="Gerashchenko M.V."/>
            <person name="Fan D."/>
            <person name="Hee Yim S."/>
            <person name="Yao X."/>
            <person name="Jordan D."/>
            <person name="Xiong Y."/>
            <person name="Ma Y."/>
            <person name="Lyapunov A.N."/>
            <person name="Chen G."/>
            <person name="Kulakova O.I."/>
            <person name="Sun Y."/>
            <person name="Lee S.G."/>
            <person name="Bronson R.T."/>
            <person name="Moskalev A.A."/>
            <person name="Sunyaev S.R."/>
            <person name="Zhang G."/>
            <person name="Krogh A."/>
            <person name="Wang J."/>
            <person name="Gladyshev V.N."/>
        </authorList>
    </citation>
    <scope>NUCLEOTIDE SEQUENCE [LARGE SCALE GENOMIC DNA]</scope>
</reference>
<name>S7MUN6_MYOBR</name>
<keyword evidence="3" id="KW-1185">Reference proteome</keyword>
<feature type="compositionally biased region" description="Basic and acidic residues" evidence="1">
    <location>
        <begin position="7"/>
        <end position="22"/>
    </location>
</feature>
<feature type="region of interest" description="Disordered" evidence="1">
    <location>
        <begin position="1"/>
        <end position="22"/>
    </location>
</feature>
<evidence type="ECO:0000313" key="3">
    <source>
        <dbReference type="Proteomes" id="UP000052978"/>
    </source>
</evidence>
<accession>S7MUN6</accession>